<accession>C4IKA9</accession>
<dbReference type="EMBL" id="ACOM01000005">
    <property type="protein sequence ID" value="EEP54060.1"/>
    <property type="molecule type" value="Genomic_DNA"/>
</dbReference>
<reference evidence="1 2" key="1">
    <citation type="submission" date="2009-08" db="EMBL/GenBank/DDBJ databases">
        <authorList>
            <person name="Shrivastava S."/>
            <person name="Brinkac L.B."/>
            <person name="Brown J.L."/>
            <person name="Bruce D.B."/>
            <person name="Detter C."/>
            <person name="Green L.D."/>
            <person name="Munk C.A."/>
            <person name="Rogers Y.C."/>
            <person name="Tapia R."/>
            <person name="Sims D.R."/>
            <person name="Smith L.A."/>
            <person name="Smith T.J."/>
            <person name="Sutton G."/>
            <person name="Brettin T."/>
        </authorList>
    </citation>
    <scope>NUCLEOTIDE SEQUENCE [LARGE SCALE GENOMIC DNA]</scope>
    <source>
        <strain evidence="2">E4 str. BoNT E BL5262</strain>
    </source>
</reference>
<evidence type="ECO:0000313" key="2">
    <source>
        <dbReference type="Proteomes" id="UP000003081"/>
    </source>
</evidence>
<proteinExistence type="predicted"/>
<sequence>MKTDNWIYDYIYDLVEVEYITKEKALEYTTKFHDAGKLSDEEYKDLMLFIEATYTEA</sequence>
<dbReference type="RefSeq" id="WP_003409196.1">
    <property type="nucleotide sequence ID" value="NZ_ACOM01000005.1"/>
</dbReference>
<dbReference type="AlphaFoldDB" id="C4IKA9"/>
<gene>
    <name evidence="1" type="ORF">CLP_1292</name>
</gene>
<name>C4IKA9_CLOBU</name>
<protein>
    <submittedName>
        <fullName evidence="1">Uncharacterized protein</fullName>
    </submittedName>
</protein>
<evidence type="ECO:0000313" key="1">
    <source>
        <dbReference type="EMBL" id="EEP54060.1"/>
    </source>
</evidence>
<keyword evidence="2" id="KW-1185">Reference proteome</keyword>
<comment type="caution">
    <text evidence="1">The sequence shown here is derived from an EMBL/GenBank/DDBJ whole genome shotgun (WGS) entry which is preliminary data.</text>
</comment>
<dbReference type="HOGENOM" id="CLU_3006013_0_0_9"/>
<dbReference type="Proteomes" id="UP000003081">
    <property type="component" value="Unassembled WGS sequence"/>
</dbReference>
<organism evidence="1 2">
    <name type="scientific">Clostridium butyricum E4 str. BoNT E BL5262</name>
    <dbReference type="NCBI Taxonomy" id="632245"/>
    <lineage>
        <taxon>Bacteria</taxon>
        <taxon>Bacillati</taxon>
        <taxon>Bacillota</taxon>
        <taxon>Clostridia</taxon>
        <taxon>Eubacteriales</taxon>
        <taxon>Clostridiaceae</taxon>
        <taxon>Clostridium</taxon>
    </lineage>
</organism>